<proteinExistence type="predicted"/>
<accession>A0ACC2LP81</accession>
<dbReference type="EMBL" id="CM056811">
    <property type="protein sequence ID" value="KAJ8634978.1"/>
    <property type="molecule type" value="Genomic_DNA"/>
</dbReference>
<gene>
    <name evidence="1" type="ORF">MRB53_009245</name>
</gene>
<organism evidence="1 2">
    <name type="scientific">Persea americana</name>
    <name type="common">Avocado</name>
    <dbReference type="NCBI Taxonomy" id="3435"/>
    <lineage>
        <taxon>Eukaryota</taxon>
        <taxon>Viridiplantae</taxon>
        <taxon>Streptophyta</taxon>
        <taxon>Embryophyta</taxon>
        <taxon>Tracheophyta</taxon>
        <taxon>Spermatophyta</taxon>
        <taxon>Magnoliopsida</taxon>
        <taxon>Magnoliidae</taxon>
        <taxon>Laurales</taxon>
        <taxon>Lauraceae</taxon>
        <taxon>Persea</taxon>
    </lineage>
</organism>
<comment type="caution">
    <text evidence="1">The sequence shown here is derived from an EMBL/GenBank/DDBJ whole genome shotgun (WGS) entry which is preliminary data.</text>
</comment>
<sequence length="152" mass="17911">MKTALITLTVTDNGKGLVVDLDEVETPSHFKDELCLGFDFPVPGNYQTCLDLLKLWKDIFTVIVGDEMKEKRPQKETQKGQKEEEIQKESQEEEKDSKKLQKKDDSTEQPQYPSNYNVFFNFVEQRLLTYLLFTYFYYQRKLTNPSVFAFLQ</sequence>
<reference evidence="1 2" key="1">
    <citation type="journal article" date="2022" name="Hortic Res">
        <title>A haplotype resolved chromosomal level avocado genome allows analysis of novel avocado genes.</title>
        <authorList>
            <person name="Nath O."/>
            <person name="Fletcher S.J."/>
            <person name="Hayward A."/>
            <person name="Shaw L.M."/>
            <person name="Masouleh A.K."/>
            <person name="Furtado A."/>
            <person name="Henry R.J."/>
            <person name="Mitter N."/>
        </authorList>
    </citation>
    <scope>NUCLEOTIDE SEQUENCE [LARGE SCALE GENOMIC DNA]</scope>
    <source>
        <strain evidence="2">cv. Hass</strain>
    </source>
</reference>
<protein>
    <submittedName>
        <fullName evidence="1">Uncharacterized protein</fullName>
    </submittedName>
</protein>
<dbReference type="Proteomes" id="UP001234297">
    <property type="component" value="Chromosome 3"/>
</dbReference>
<name>A0ACC2LP81_PERAE</name>
<evidence type="ECO:0000313" key="1">
    <source>
        <dbReference type="EMBL" id="KAJ8634978.1"/>
    </source>
</evidence>
<keyword evidence="2" id="KW-1185">Reference proteome</keyword>
<evidence type="ECO:0000313" key="2">
    <source>
        <dbReference type="Proteomes" id="UP001234297"/>
    </source>
</evidence>